<dbReference type="GO" id="GO:0015187">
    <property type="term" value="F:glycine transmembrane transporter activity"/>
    <property type="evidence" value="ECO:0007669"/>
    <property type="project" value="TreeGrafter"/>
</dbReference>
<dbReference type="EMBL" id="GEEE01019838">
    <property type="protein sequence ID" value="JAP43387.1"/>
    <property type="molecule type" value="Transcribed_RNA"/>
</dbReference>
<dbReference type="PANTHER" id="PTHR46181:SF3">
    <property type="entry name" value="MITOCHONDRIAL GLYCINE TRANSPORTER"/>
    <property type="match status" value="1"/>
</dbReference>
<dbReference type="PANTHER" id="PTHR46181">
    <property type="entry name" value="MITOCHONDRIAL GLYCINE TRANSPORTER"/>
    <property type="match status" value="1"/>
</dbReference>
<evidence type="ECO:0000313" key="9">
    <source>
        <dbReference type="EMBL" id="JAP43387.1"/>
    </source>
</evidence>
<feature type="repeat" description="Solcar" evidence="7">
    <location>
        <begin position="12"/>
        <end position="117"/>
    </location>
</feature>
<dbReference type="Pfam" id="PF00153">
    <property type="entry name" value="Mito_carr"/>
    <property type="match status" value="3"/>
</dbReference>
<dbReference type="Gene3D" id="1.50.40.10">
    <property type="entry name" value="Mitochondrial carrier domain"/>
    <property type="match status" value="1"/>
</dbReference>
<reference evidence="9" key="1">
    <citation type="submission" date="2016-01" db="EMBL/GenBank/DDBJ databases">
        <title>Reference transcriptome for the parasite Schistocephalus solidus: insights into the molecular evolution of parasitism.</title>
        <authorList>
            <person name="Hebert F.O."/>
            <person name="Grambauer S."/>
            <person name="Barber I."/>
            <person name="Landry C.R."/>
            <person name="Aubin-Horth N."/>
        </authorList>
    </citation>
    <scope>NUCLEOTIDE SEQUENCE</scope>
</reference>
<dbReference type="EMBL" id="GEEE01015664">
    <property type="protein sequence ID" value="JAP47561.1"/>
    <property type="molecule type" value="Transcribed_RNA"/>
</dbReference>
<dbReference type="GO" id="GO:1904983">
    <property type="term" value="P:glycine import into mitochondrion"/>
    <property type="evidence" value="ECO:0007669"/>
    <property type="project" value="TreeGrafter"/>
</dbReference>
<dbReference type="GO" id="GO:0016020">
    <property type="term" value="C:membrane"/>
    <property type="evidence" value="ECO:0007669"/>
    <property type="project" value="UniProtKB-SubCell"/>
</dbReference>
<name>A0A0X3P0Q7_SCHSO</name>
<feature type="repeat" description="Solcar" evidence="7">
    <location>
        <begin position="127"/>
        <end position="207"/>
    </location>
</feature>
<dbReference type="AlphaFoldDB" id="A0A0X3P0Q7"/>
<evidence type="ECO:0000256" key="6">
    <source>
        <dbReference type="ARBA" id="ARBA00023136"/>
    </source>
</evidence>
<dbReference type="InterPro" id="IPR002067">
    <property type="entry name" value="MCP"/>
</dbReference>
<evidence type="ECO:0000256" key="5">
    <source>
        <dbReference type="ARBA" id="ARBA00022737"/>
    </source>
</evidence>
<sequence length="329" mass="35720">MSQEEKEVKLTRPVVQVLGISCLSASISTVLTQPLEVIKTRLQAQTALRSQSTSGVFNTTNQIWQDSRLLSKGNSTLLAPPLGVRVRIFWSGTVPALWRCVPGIALYFSTLNLLEGHFPKTGWLAVDSLLLGCSARSVVGTTLLPFTVVKTRAEAGLSEGLSMFACLRKIYVQNGLSGLFRGLVPTLVRDIPYSGIYLVFYSELKALVVSRVDEQGIRTYQSCACALVASTLATAVTQPADVLRTNRQLHNQASPVAWYQVFRDTVRADGATGLWRGLSLRLLRRIAFSCITWTLFDHIHPIAVSHCGTTTANLSMPPAALSASATAPS</sequence>
<keyword evidence="4 7" id="KW-0812">Transmembrane</keyword>
<evidence type="ECO:0000256" key="3">
    <source>
        <dbReference type="ARBA" id="ARBA00022448"/>
    </source>
</evidence>
<accession>A0A0X3P0Q7</accession>
<keyword evidence="5" id="KW-0677">Repeat</keyword>
<feature type="repeat" description="Solcar" evidence="7">
    <location>
        <begin position="217"/>
        <end position="302"/>
    </location>
</feature>
<comment type="similarity">
    <text evidence="2 8">Belongs to the mitochondrial carrier (TC 2.A.29) family.</text>
</comment>
<dbReference type="PRINTS" id="PR00926">
    <property type="entry name" value="MITOCARRIER"/>
</dbReference>
<proteinExistence type="inferred from homology"/>
<evidence type="ECO:0000256" key="1">
    <source>
        <dbReference type="ARBA" id="ARBA00004141"/>
    </source>
</evidence>
<evidence type="ECO:0000256" key="7">
    <source>
        <dbReference type="PROSITE-ProRule" id="PRU00282"/>
    </source>
</evidence>
<protein>
    <submittedName>
        <fullName evidence="9">Solute carrier family 25 member 38</fullName>
    </submittedName>
</protein>
<organism evidence="9">
    <name type="scientific">Schistocephalus solidus</name>
    <name type="common">Tapeworm</name>
    <dbReference type="NCBI Taxonomy" id="70667"/>
    <lineage>
        <taxon>Eukaryota</taxon>
        <taxon>Metazoa</taxon>
        <taxon>Spiralia</taxon>
        <taxon>Lophotrochozoa</taxon>
        <taxon>Platyhelminthes</taxon>
        <taxon>Cestoda</taxon>
        <taxon>Eucestoda</taxon>
        <taxon>Diphyllobothriidea</taxon>
        <taxon>Diphyllobothriidae</taxon>
        <taxon>Schistocephalus</taxon>
    </lineage>
</organism>
<dbReference type="InterPro" id="IPR023395">
    <property type="entry name" value="MCP_dom_sf"/>
</dbReference>
<dbReference type="InterPro" id="IPR018108">
    <property type="entry name" value="MCP_transmembrane"/>
</dbReference>
<evidence type="ECO:0000256" key="2">
    <source>
        <dbReference type="ARBA" id="ARBA00006375"/>
    </source>
</evidence>
<dbReference type="PROSITE" id="PS50920">
    <property type="entry name" value="SOLCAR"/>
    <property type="match status" value="3"/>
</dbReference>
<keyword evidence="6 7" id="KW-0472">Membrane</keyword>
<dbReference type="GO" id="GO:0005739">
    <property type="term" value="C:mitochondrion"/>
    <property type="evidence" value="ECO:0007669"/>
    <property type="project" value="TreeGrafter"/>
</dbReference>
<keyword evidence="3 8" id="KW-0813">Transport</keyword>
<gene>
    <name evidence="9" type="ORF">TR114559</name>
</gene>
<evidence type="ECO:0000256" key="4">
    <source>
        <dbReference type="ARBA" id="ARBA00022692"/>
    </source>
</evidence>
<comment type="subcellular location">
    <subcellularLocation>
        <location evidence="1">Membrane</location>
        <topology evidence="1">Multi-pass membrane protein</topology>
    </subcellularLocation>
</comment>
<evidence type="ECO:0000256" key="8">
    <source>
        <dbReference type="RuleBase" id="RU000488"/>
    </source>
</evidence>
<dbReference type="SUPFAM" id="SSF103506">
    <property type="entry name" value="Mitochondrial carrier"/>
    <property type="match status" value="1"/>
</dbReference>